<dbReference type="Gene3D" id="3.30.1240.10">
    <property type="match status" value="1"/>
</dbReference>
<proteinExistence type="predicted"/>
<reference evidence="1" key="1">
    <citation type="journal article" date="2021" name="PeerJ">
        <title>Extensive microbial diversity within the chicken gut microbiome revealed by metagenomics and culture.</title>
        <authorList>
            <person name="Gilroy R."/>
            <person name="Ravi A."/>
            <person name="Getino M."/>
            <person name="Pursley I."/>
            <person name="Horton D.L."/>
            <person name="Alikhan N.F."/>
            <person name="Baker D."/>
            <person name="Gharbi K."/>
            <person name="Hall N."/>
            <person name="Watson M."/>
            <person name="Adriaenssens E.M."/>
            <person name="Foster-Nyarko E."/>
            <person name="Jarju S."/>
            <person name="Secka A."/>
            <person name="Antonio M."/>
            <person name="Oren A."/>
            <person name="Chaudhuri R.R."/>
            <person name="La Ragione R."/>
            <person name="Hildebrand F."/>
            <person name="Pallen M.J."/>
        </authorList>
    </citation>
    <scope>NUCLEOTIDE SEQUENCE</scope>
    <source>
        <strain evidence="1">CHK187-11901</strain>
    </source>
</reference>
<dbReference type="SUPFAM" id="SSF56784">
    <property type="entry name" value="HAD-like"/>
    <property type="match status" value="1"/>
</dbReference>
<organism evidence="1 2">
    <name type="scientific">Candidatus Merdibacter merdavium</name>
    <dbReference type="NCBI Taxonomy" id="2838692"/>
    <lineage>
        <taxon>Bacteria</taxon>
        <taxon>Bacillati</taxon>
        <taxon>Bacillota</taxon>
        <taxon>Erysipelotrichia</taxon>
        <taxon>Erysipelotrichales</taxon>
        <taxon>Erysipelotrichaceae</taxon>
        <taxon>Merdibacter</taxon>
    </lineage>
</organism>
<protein>
    <submittedName>
        <fullName evidence="1">HAD-IIB family hydrolase</fullName>
    </submittedName>
</protein>
<gene>
    <name evidence="1" type="ORF">H9702_05735</name>
</gene>
<dbReference type="InterPro" id="IPR006379">
    <property type="entry name" value="HAD-SF_hydro_IIB"/>
</dbReference>
<dbReference type="GO" id="GO:0016791">
    <property type="term" value="F:phosphatase activity"/>
    <property type="evidence" value="ECO:0007669"/>
    <property type="project" value="UniProtKB-ARBA"/>
</dbReference>
<dbReference type="EMBL" id="DWWM01000036">
    <property type="protein sequence ID" value="HJC36615.1"/>
    <property type="molecule type" value="Genomic_DNA"/>
</dbReference>
<dbReference type="Gene3D" id="3.40.50.1000">
    <property type="entry name" value="HAD superfamily/HAD-like"/>
    <property type="match status" value="1"/>
</dbReference>
<dbReference type="PANTHER" id="PTHR10000">
    <property type="entry name" value="PHOSPHOSERINE PHOSPHATASE"/>
    <property type="match status" value="1"/>
</dbReference>
<dbReference type="NCBIfam" id="TIGR01484">
    <property type="entry name" value="HAD-SF-IIB"/>
    <property type="match status" value="1"/>
</dbReference>
<name>A0A9D2SWN4_9FIRM</name>
<dbReference type="InterPro" id="IPR023214">
    <property type="entry name" value="HAD_sf"/>
</dbReference>
<reference evidence="1" key="2">
    <citation type="submission" date="2021-04" db="EMBL/GenBank/DDBJ databases">
        <authorList>
            <person name="Gilroy R."/>
        </authorList>
    </citation>
    <scope>NUCLEOTIDE SEQUENCE</scope>
    <source>
        <strain evidence="1">CHK187-11901</strain>
    </source>
</reference>
<sequence length="258" mass="28650">MIKHKMLLGSDFDGTLRRTGDAIAKEDIQAIRTFQAANLFGIVSGREPRSLFAACRQYDIPIDFIIAYGGGMILDPDGRCLKESPLCGPLDELIDFLRHNVTMSLTVYGKDALWNERMEDDPEMEQLIARIHSAYPQADDPRDLHEICVISCMMHDHEEALALTAQIGLQFPQVHAAVNCECIDISARGVDKAQALDWAASHFGIVNDCVAAIGDSLNDLTMIRRFHGFAIRGNPQLAQYADHIVDNVAQAISILMRQ</sequence>
<keyword evidence="1" id="KW-0378">Hydrolase</keyword>
<dbReference type="Pfam" id="PF08282">
    <property type="entry name" value="Hydrolase_3"/>
    <property type="match status" value="1"/>
</dbReference>
<dbReference type="AlphaFoldDB" id="A0A9D2SWN4"/>
<accession>A0A9D2SWN4</accession>
<evidence type="ECO:0000313" key="1">
    <source>
        <dbReference type="EMBL" id="HJC36615.1"/>
    </source>
</evidence>
<dbReference type="PANTHER" id="PTHR10000:SF8">
    <property type="entry name" value="HAD SUPERFAMILY HYDROLASE-LIKE, TYPE 3"/>
    <property type="match status" value="1"/>
</dbReference>
<evidence type="ECO:0000313" key="2">
    <source>
        <dbReference type="Proteomes" id="UP000823896"/>
    </source>
</evidence>
<dbReference type="Proteomes" id="UP000823896">
    <property type="component" value="Unassembled WGS sequence"/>
</dbReference>
<comment type="caution">
    <text evidence="1">The sequence shown here is derived from an EMBL/GenBank/DDBJ whole genome shotgun (WGS) entry which is preliminary data.</text>
</comment>
<dbReference type="GO" id="GO:0000287">
    <property type="term" value="F:magnesium ion binding"/>
    <property type="evidence" value="ECO:0007669"/>
    <property type="project" value="TreeGrafter"/>
</dbReference>
<dbReference type="GO" id="GO:0005829">
    <property type="term" value="C:cytosol"/>
    <property type="evidence" value="ECO:0007669"/>
    <property type="project" value="TreeGrafter"/>
</dbReference>
<dbReference type="InterPro" id="IPR036412">
    <property type="entry name" value="HAD-like_sf"/>
</dbReference>